<dbReference type="Proteomes" id="UP000002640">
    <property type="component" value="Unassembled WGS sequence"/>
</dbReference>
<dbReference type="InParanoid" id="G5AED8"/>
<dbReference type="EMBL" id="JH159164">
    <property type="protein sequence ID" value="EGZ06535.1"/>
    <property type="molecule type" value="Genomic_DNA"/>
</dbReference>
<dbReference type="KEGG" id="psoj:PHYSODRAFT_341795"/>
<protein>
    <submittedName>
        <fullName evidence="2">Uncharacterized protein</fullName>
    </submittedName>
</protein>
<reference evidence="2" key="2">
    <citation type="submission" date="2011-09" db="EMBL/GenBank/DDBJ databases">
        <authorList>
            <consortium name="US DOE Joint Genome Institute (JGI-PGF)"/>
            <person name="Aerts A."/>
            <person name="Grimwood J."/>
            <person name="Schmutz J."/>
            <person name="Lucas S."/>
            <person name="Hammon N."/>
            <person name="Glavina del Rio T."/>
            <person name="Dalin E."/>
            <person name="Tice H."/>
            <person name="Pitluck S."/>
            <person name="Dehal P."/>
            <person name="Chapman J."/>
            <person name="Putman N.H."/>
            <person name="Salamov A.A."/>
            <person name="Terry A."/>
            <person name="Rokhsar D.S."/>
            <person name="Boore J.L."/>
            <person name="Tripathy S."/>
            <person name="Tyler B.M."/>
            <person name="Grigoriev I.V."/>
        </authorList>
    </citation>
    <scope>NUCLEOTIDE SEQUENCE</scope>
    <source>
        <strain evidence="2">P6497</strain>
    </source>
</reference>
<organism evidence="3">
    <name type="scientific">Phytophthora sojae (strain P6497)</name>
    <name type="common">Soybean stem and root rot agent</name>
    <name type="synonym">Phytophthora megasperma f. sp. glycines</name>
    <dbReference type="NCBI Taxonomy" id="1094619"/>
    <lineage>
        <taxon>Eukaryota</taxon>
        <taxon>Sar</taxon>
        <taxon>Stramenopiles</taxon>
        <taxon>Oomycota</taxon>
        <taxon>Peronosporomycetes</taxon>
        <taxon>Peronosporales</taxon>
        <taxon>Peronosporaceae</taxon>
        <taxon>Phytophthora</taxon>
    </lineage>
</organism>
<dbReference type="KEGG" id="psoj:PHYSODRAFT_341790"/>
<keyword evidence="3" id="KW-1185">Reference proteome</keyword>
<evidence type="ECO:0000313" key="2">
    <source>
        <dbReference type="EMBL" id="EGZ06540.1"/>
    </source>
</evidence>
<name>G5AED8_PHYSP</name>
<dbReference type="AlphaFoldDB" id="G5AED8"/>
<dbReference type="RefSeq" id="XP_009538432.1">
    <property type="nucleotide sequence ID" value="XM_009540137.1"/>
</dbReference>
<evidence type="ECO:0000313" key="1">
    <source>
        <dbReference type="EMBL" id="EGZ06535.1"/>
    </source>
</evidence>
<gene>
    <name evidence="1" type="ORF">PHYSODRAFT_341790</name>
    <name evidence="2" type="ORF">PHYSODRAFT_341795</name>
</gene>
<accession>G5AED8</accession>
<dbReference type="RefSeq" id="XP_009538437.1">
    <property type="nucleotide sequence ID" value="XM_009540142.1"/>
</dbReference>
<reference evidence="2 3" key="1">
    <citation type="journal article" date="2006" name="Science">
        <title>Phytophthora genome sequences uncover evolutionary origins and mechanisms of pathogenesis.</title>
        <authorList>
            <person name="Tyler B.M."/>
            <person name="Tripathy S."/>
            <person name="Zhang X."/>
            <person name="Dehal P."/>
            <person name="Jiang R.H."/>
            <person name="Aerts A."/>
            <person name="Arredondo F.D."/>
            <person name="Baxter L."/>
            <person name="Bensasson D."/>
            <person name="Beynon J.L."/>
            <person name="Chapman J."/>
            <person name="Damasceno C.M."/>
            <person name="Dorrance A.E."/>
            <person name="Dou D."/>
            <person name="Dickerman A.W."/>
            <person name="Dubchak I.L."/>
            <person name="Garbelotto M."/>
            <person name="Gijzen M."/>
            <person name="Gordon S.G."/>
            <person name="Govers F."/>
            <person name="Grunwald N.J."/>
            <person name="Huang W."/>
            <person name="Ivors K.L."/>
            <person name="Jones R.W."/>
            <person name="Kamoun S."/>
            <person name="Krampis K."/>
            <person name="Lamour K.H."/>
            <person name="Lee M.K."/>
            <person name="McDonald W.H."/>
            <person name="Medina M."/>
            <person name="Meijer H.J."/>
            <person name="Nordberg E.K."/>
            <person name="Maclean D.J."/>
            <person name="Ospina-Giraldo M.D."/>
            <person name="Morris P.F."/>
            <person name="Phuntumart V."/>
            <person name="Putnam N.H."/>
            <person name="Rash S."/>
            <person name="Rose J.K."/>
            <person name="Sakihama Y."/>
            <person name="Salamov A.A."/>
            <person name="Savidor A."/>
            <person name="Scheuring C.F."/>
            <person name="Smith B.M."/>
            <person name="Sobral B.W."/>
            <person name="Terry A."/>
            <person name="Torto-Alalibo T.A."/>
            <person name="Win J."/>
            <person name="Xu Z."/>
            <person name="Zhang H."/>
            <person name="Grigoriev I.V."/>
            <person name="Rokhsar D.S."/>
            <person name="Boore J.L."/>
        </authorList>
    </citation>
    <scope>NUCLEOTIDE SEQUENCE [LARGE SCALE GENOMIC DNA]</scope>
    <source>
        <strain evidence="2 3">P6497</strain>
    </source>
</reference>
<proteinExistence type="predicted"/>
<dbReference type="GeneID" id="20648151"/>
<dbReference type="GeneID" id="20648154"/>
<dbReference type="EMBL" id="JH159164">
    <property type="protein sequence ID" value="EGZ06540.1"/>
    <property type="molecule type" value="Genomic_DNA"/>
</dbReference>
<sequence length="64" mass="7222">MQQLVSALPVTGVHLTGVSMRRTTLEKLKKKEIVRRVIADRMAGLQKTKTPNELRVDALEMGNY</sequence>
<evidence type="ECO:0000313" key="3">
    <source>
        <dbReference type="Proteomes" id="UP000002640"/>
    </source>
</evidence>